<dbReference type="AlphaFoldDB" id="A0A1I4JTB7"/>
<name>A0A1I4JTB7_9EURY</name>
<dbReference type="EMBL" id="FOTC01000015">
    <property type="protein sequence ID" value="SFL69799.1"/>
    <property type="molecule type" value="Genomic_DNA"/>
</dbReference>
<reference evidence="3" key="1">
    <citation type="submission" date="2016-10" db="EMBL/GenBank/DDBJ databases">
        <authorList>
            <person name="Varghese N."/>
            <person name="Submissions S."/>
        </authorList>
    </citation>
    <scope>NUCLEOTIDE SEQUENCE [LARGE SCALE GENOMIC DNA]</scope>
    <source>
        <strain evidence="3">CGMCC 1.7738</strain>
    </source>
</reference>
<sequence>MGIRTRLHAYDRLAATLGVLVALALLPVQLFVSHIYAETIPIVVGGASLVYLLGTRRQTATRPFTLPPIAAHALPPVVCLGSSALILLAHTQGSRTSVFYLFAAALGTLVLTQILFVDDADCHTGVLLGQVILLSAVIRFASLLTTPGFVGIDVWVHIPRFTQGMLSANSIGGMGSTKYVMAPLYHLLVGTTAMFADVSLRTALYLSLGLAMPLSAVFIYLLTRTLVPTRWALFAVALYALSDSVVRWGIHLIPTSLGLIFFLAILYLVVRIMQQDTGLRDTLLLLLFFLAQAFTHQVSSFITLVLLLAGWLTRLGIGSGLFDRQLGDGDSGFDLDGPGAIPFGGYFVFNLGLLTLIWSLTPYYGQPFLKTAFLFFWNSIGGGLSDVAGPGSGGGGAGASGAGPTLVEFLALNFDTIGFLLLLFGATIGSLYALRRGRTNQAILTLVAAVGLMMVFTLLPPLVGVGTFLSGRWFAFLYAGMAVMTAVGFEYLRRGLSPKAFLVLLLVFLAAYPMVMTASPKATVDSPMMENERPRYSFSEQELAARETILATTTGSPQDPIFTDHPYTAVLNPPDQPRFGTARIPPGGVAQHDEVLYREYQRTGAPIFRTGEGAQRVYPVERDALCHGQYETLYTNGDVTYCRAA</sequence>
<keyword evidence="1" id="KW-0812">Transmembrane</keyword>
<feature type="transmembrane region" description="Helical" evidence="1">
    <location>
        <begin position="136"/>
        <end position="158"/>
    </location>
</feature>
<evidence type="ECO:0000256" key="1">
    <source>
        <dbReference type="SAM" id="Phobius"/>
    </source>
</evidence>
<feature type="transmembrane region" description="Helical" evidence="1">
    <location>
        <begin position="471"/>
        <end position="489"/>
    </location>
</feature>
<feature type="transmembrane region" description="Helical" evidence="1">
    <location>
        <begin position="372"/>
        <end position="389"/>
    </location>
</feature>
<dbReference type="Proteomes" id="UP000199607">
    <property type="component" value="Unassembled WGS sequence"/>
</dbReference>
<proteinExistence type="predicted"/>
<gene>
    <name evidence="2" type="ORF">SAMN04487950_4642</name>
</gene>
<protein>
    <recommendedName>
        <fullName evidence="4">Dolichyl-phosphate-mannose-protein mannosyltransferase</fullName>
    </recommendedName>
</protein>
<feature type="transmembrane region" description="Helical" evidence="1">
    <location>
        <begin position="441"/>
        <end position="459"/>
    </location>
</feature>
<feature type="transmembrane region" description="Helical" evidence="1">
    <location>
        <begin position="69"/>
        <end position="89"/>
    </location>
</feature>
<dbReference type="RefSeq" id="WP_089872904.1">
    <property type="nucleotide sequence ID" value="NZ_FOTC01000015.1"/>
</dbReference>
<feature type="transmembrane region" description="Helical" evidence="1">
    <location>
        <begin position="409"/>
        <end position="434"/>
    </location>
</feature>
<evidence type="ECO:0000313" key="3">
    <source>
        <dbReference type="Proteomes" id="UP000199607"/>
    </source>
</evidence>
<feature type="transmembrane region" description="Helical" evidence="1">
    <location>
        <begin position="282"/>
        <end position="312"/>
    </location>
</feature>
<feature type="transmembrane region" description="Helical" evidence="1">
    <location>
        <begin position="202"/>
        <end position="222"/>
    </location>
</feature>
<keyword evidence="1" id="KW-0472">Membrane</keyword>
<organism evidence="2 3">
    <name type="scientific">Halogranum rubrum</name>
    <dbReference type="NCBI Taxonomy" id="553466"/>
    <lineage>
        <taxon>Archaea</taxon>
        <taxon>Methanobacteriati</taxon>
        <taxon>Methanobacteriota</taxon>
        <taxon>Stenosarchaea group</taxon>
        <taxon>Halobacteria</taxon>
        <taxon>Halobacteriales</taxon>
        <taxon>Haloferacaceae</taxon>
    </lineage>
</organism>
<feature type="transmembrane region" description="Helical" evidence="1">
    <location>
        <begin position="98"/>
        <end position="116"/>
    </location>
</feature>
<evidence type="ECO:0000313" key="2">
    <source>
        <dbReference type="EMBL" id="SFL69799.1"/>
    </source>
</evidence>
<feature type="transmembrane region" description="Helical" evidence="1">
    <location>
        <begin position="340"/>
        <end position="360"/>
    </location>
</feature>
<evidence type="ECO:0008006" key="4">
    <source>
        <dbReference type="Google" id="ProtNLM"/>
    </source>
</evidence>
<feature type="transmembrane region" description="Helical" evidence="1">
    <location>
        <begin position="252"/>
        <end position="270"/>
    </location>
</feature>
<keyword evidence="1" id="KW-1133">Transmembrane helix</keyword>
<keyword evidence="3" id="KW-1185">Reference proteome</keyword>
<accession>A0A1I4JTB7</accession>
<feature type="transmembrane region" description="Helical" evidence="1">
    <location>
        <begin position="501"/>
        <end position="519"/>
    </location>
</feature>